<dbReference type="PANTHER" id="PTHR11176">
    <property type="entry name" value="BOULE-RELATED"/>
    <property type="match status" value="1"/>
</dbReference>
<dbReference type="InterPro" id="IPR035979">
    <property type="entry name" value="RBD_domain_sf"/>
</dbReference>
<dbReference type="EMBL" id="BRYB01005798">
    <property type="protein sequence ID" value="GMI29100.1"/>
    <property type="molecule type" value="Genomic_DNA"/>
</dbReference>
<protein>
    <recommendedName>
        <fullName evidence="3">RRM domain-containing protein</fullName>
    </recommendedName>
</protein>
<organism evidence="4 5">
    <name type="scientific">Tetraparma gracilis</name>
    <dbReference type="NCBI Taxonomy" id="2962635"/>
    <lineage>
        <taxon>Eukaryota</taxon>
        <taxon>Sar</taxon>
        <taxon>Stramenopiles</taxon>
        <taxon>Ochrophyta</taxon>
        <taxon>Bolidophyceae</taxon>
        <taxon>Parmales</taxon>
        <taxon>Triparmaceae</taxon>
        <taxon>Tetraparma</taxon>
    </lineage>
</organism>
<dbReference type="PANTHER" id="PTHR11176:SF57">
    <property type="entry name" value="PROTEIN BOULE"/>
    <property type="match status" value="1"/>
</dbReference>
<feature type="non-terminal residue" evidence="4">
    <location>
        <position position="1"/>
    </location>
</feature>
<dbReference type="PROSITE" id="PS50102">
    <property type="entry name" value="RRM"/>
    <property type="match status" value="2"/>
</dbReference>
<dbReference type="InterPro" id="IPR000504">
    <property type="entry name" value="RRM_dom"/>
</dbReference>
<feature type="domain" description="RRM" evidence="3">
    <location>
        <begin position="17"/>
        <end position="87"/>
    </location>
</feature>
<reference evidence="4 5" key="1">
    <citation type="journal article" date="2023" name="Commun. Biol.">
        <title>Genome analysis of Parmales, the sister group of diatoms, reveals the evolutionary specialization of diatoms from phago-mixotrophs to photoautotrophs.</title>
        <authorList>
            <person name="Ban H."/>
            <person name="Sato S."/>
            <person name="Yoshikawa S."/>
            <person name="Yamada K."/>
            <person name="Nakamura Y."/>
            <person name="Ichinomiya M."/>
            <person name="Sato N."/>
            <person name="Blanc-Mathieu R."/>
            <person name="Endo H."/>
            <person name="Kuwata A."/>
            <person name="Ogata H."/>
        </authorList>
    </citation>
    <scope>NUCLEOTIDE SEQUENCE [LARGE SCALE GENOMIC DNA]</scope>
</reference>
<proteinExistence type="predicted"/>
<keyword evidence="5" id="KW-1185">Reference proteome</keyword>
<evidence type="ECO:0000259" key="3">
    <source>
        <dbReference type="PROSITE" id="PS50102"/>
    </source>
</evidence>
<name>A0ABQ6MNP0_9STRA</name>
<evidence type="ECO:0000313" key="5">
    <source>
        <dbReference type="Proteomes" id="UP001165060"/>
    </source>
</evidence>
<dbReference type="Pfam" id="PF00076">
    <property type="entry name" value="RRM_1"/>
    <property type="match status" value="1"/>
</dbReference>
<accession>A0ABQ6MNP0</accession>
<evidence type="ECO:0000313" key="4">
    <source>
        <dbReference type="EMBL" id="GMI29100.1"/>
    </source>
</evidence>
<dbReference type="SMART" id="SM00360">
    <property type="entry name" value="RRM"/>
    <property type="match status" value="3"/>
</dbReference>
<dbReference type="SUPFAM" id="SSF54928">
    <property type="entry name" value="RNA-binding domain, RBD"/>
    <property type="match status" value="2"/>
</dbReference>
<dbReference type="Gene3D" id="3.30.70.330">
    <property type="match status" value="2"/>
</dbReference>
<evidence type="ECO:0000256" key="1">
    <source>
        <dbReference type="ARBA" id="ARBA00022884"/>
    </source>
</evidence>
<sequence length="280" mass="30178">PPSPPPGSESPPAYDPFKLFCGGVDPTLHSRASLLSYFSSFGRVDFVHVRQGCAFVTMGSEGAVERACGRRWPVIAGAAVEVKRAKRSARARTGAFGGRELELLLTGLGEGETEERVRAHFGERGVDAAEVAVFGGEGGEGAIMCRSAEDAARAVEGAHEIGGRGVGVRRLEQGEVAWSKLFVGGLDGGVESPDIREFFGKFGTIKDACVMFNKNLQRSRGFGFVTFASFVEARRALQDQPIRIRGREVEIKYSKPKVPAQQLGERLLVEQPQPLPGYNP</sequence>
<keyword evidence="1 2" id="KW-0694">RNA-binding</keyword>
<gene>
    <name evidence="4" type="ORF">TeGR_g14006</name>
</gene>
<evidence type="ECO:0000256" key="2">
    <source>
        <dbReference type="PROSITE-ProRule" id="PRU00176"/>
    </source>
</evidence>
<dbReference type="Proteomes" id="UP001165060">
    <property type="component" value="Unassembled WGS sequence"/>
</dbReference>
<feature type="domain" description="RRM" evidence="3">
    <location>
        <begin position="179"/>
        <end position="256"/>
    </location>
</feature>
<comment type="caution">
    <text evidence="4">The sequence shown here is derived from an EMBL/GenBank/DDBJ whole genome shotgun (WGS) entry which is preliminary data.</text>
</comment>
<dbReference type="InterPro" id="IPR012677">
    <property type="entry name" value="Nucleotide-bd_a/b_plait_sf"/>
</dbReference>